<evidence type="ECO:0000313" key="5">
    <source>
        <dbReference type="Proteomes" id="UP001349262"/>
    </source>
</evidence>
<dbReference type="Proteomes" id="UP001349262">
    <property type="component" value="Unassembled WGS sequence"/>
</dbReference>
<evidence type="ECO:0000256" key="1">
    <source>
        <dbReference type="ARBA" id="ARBA00022723"/>
    </source>
</evidence>
<sequence>MNLSTPAADPALERAQAQVTASLSESAQRPVVHGFFDEPTHTATFVVHDSRSREAAVIDSVLDFDPASGSISYEAADQVIDYVHAENLTVAWILETHVHADHLSAAPYLQGKLGGSLAIGGGIVAVQDTFGKLFNAGTAFARTGAAFDRLFEDGDRFTLGGIKASVLHVPGHTPADLAYIIGDAAFVGDTLFMPDYGTARADFPGGDARLLFRSIRRLLALPNVTRLFLCHDYKAPGRDSFVTETTVAAQRRDNVHVRDGTAEDNFVAMREARDRTLAAPRLIMPSIQVNMRGGRLPEPEANGTRYLKIPLTTGRG</sequence>
<dbReference type="InterPro" id="IPR051682">
    <property type="entry name" value="Mito_Persulfide_Diox"/>
</dbReference>
<evidence type="ECO:0000256" key="2">
    <source>
        <dbReference type="SAM" id="MobiDB-lite"/>
    </source>
</evidence>
<dbReference type="InterPro" id="IPR001279">
    <property type="entry name" value="Metallo-B-lactamas"/>
</dbReference>
<dbReference type="PANTHER" id="PTHR43084:SF1">
    <property type="entry name" value="PERSULFIDE DIOXYGENASE ETHE1, MITOCHONDRIAL"/>
    <property type="match status" value="1"/>
</dbReference>
<evidence type="ECO:0000313" key="4">
    <source>
        <dbReference type="EMBL" id="MEE7456042.1"/>
    </source>
</evidence>
<reference evidence="4 5" key="1">
    <citation type="journal article" date="2012" name="Genet. Mol. Biol.">
        <title>Analysis of 16S rRNA and mxaF genes revealing insights into Methylobacterium niche-specific plant association.</title>
        <authorList>
            <person name="Dourado M.N."/>
            <person name="Andreote F.D."/>
            <person name="Dini-Andreote F."/>
            <person name="Conti R."/>
            <person name="Araujo J.M."/>
            <person name="Araujo W.L."/>
        </authorList>
    </citation>
    <scope>NUCLEOTIDE SEQUENCE [LARGE SCALE GENOMIC DNA]</scope>
    <source>
        <strain evidence="4 5">SR1.6/4</strain>
    </source>
</reference>
<protein>
    <submittedName>
        <fullName evidence="4">MBL fold metallo-hydrolase</fullName>
    </submittedName>
</protein>
<keyword evidence="1" id="KW-0479">Metal-binding</keyword>
<feature type="domain" description="Metallo-beta-lactamase" evidence="3">
    <location>
        <begin position="41"/>
        <end position="231"/>
    </location>
</feature>
<dbReference type="SMART" id="SM00849">
    <property type="entry name" value="Lactamase_B"/>
    <property type="match status" value="1"/>
</dbReference>
<evidence type="ECO:0000259" key="3">
    <source>
        <dbReference type="SMART" id="SM00849"/>
    </source>
</evidence>
<dbReference type="InterPro" id="IPR036866">
    <property type="entry name" value="RibonucZ/Hydroxyglut_hydro"/>
</dbReference>
<dbReference type="Pfam" id="PF00753">
    <property type="entry name" value="Lactamase_B"/>
    <property type="match status" value="1"/>
</dbReference>
<organism evidence="4 5">
    <name type="scientific">Methylobacterium radiotolerans</name>
    <dbReference type="NCBI Taxonomy" id="31998"/>
    <lineage>
        <taxon>Bacteria</taxon>
        <taxon>Pseudomonadati</taxon>
        <taxon>Pseudomonadota</taxon>
        <taxon>Alphaproteobacteria</taxon>
        <taxon>Hyphomicrobiales</taxon>
        <taxon>Methylobacteriaceae</taxon>
        <taxon>Methylobacterium</taxon>
    </lineage>
</organism>
<accession>A0ABU7T662</accession>
<dbReference type="InterPro" id="IPR044528">
    <property type="entry name" value="POD-like_MBL-fold"/>
</dbReference>
<feature type="region of interest" description="Disordered" evidence="2">
    <location>
        <begin position="1"/>
        <end position="25"/>
    </location>
</feature>
<name>A0ABU7T662_9HYPH</name>
<dbReference type="SUPFAM" id="SSF56281">
    <property type="entry name" value="Metallo-hydrolase/oxidoreductase"/>
    <property type="match status" value="1"/>
</dbReference>
<dbReference type="CDD" id="cd07724">
    <property type="entry name" value="POD-like_MBL-fold"/>
    <property type="match status" value="1"/>
</dbReference>
<gene>
    <name evidence="4" type="ORF">MRSR164_04240</name>
</gene>
<comment type="caution">
    <text evidence="4">The sequence shown here is derived from an EMBL/GenBank/DDBJ whole genome shotgun (WGS) entry which is preliminary data.</text>
</comment>
<proteinExistence type="predicted"/>
<dbReference type="Gene3D" id="3.60.15.10">
    <property type="entry name" value="Ribonuclease Z/Hydroxyacylglutathione hydrolase-like"/>
    <property type="match status" value="1"/>
</dbReference>
<keyword evidence="5" id="KW-1185">Reference proteome</keyword>
<dbReference type="PANTHER" id="PTHR43084">
    <property type="entry name" value="PERSULFIDE DIOXYGENASE ETHE1"/>
    <property type="match status" value="1"/>
</dbReference>
<dbReference type="EMBL" id="MLBY01000003">
    <property type="protein sequence ID" value="MEE7456042.1"/>
    <property type="molecule type" value="Genomic_DNA"/>
</dbReference>